<evidence type="ECO:0000256" key="5">
    <source>
        <dbReference type="ARBA" id="ARBA00022857"/>
    </source>
</evidence>
<evidence type="ECO:0000256" key="12">
    <source>
        <dbReference type="SAM" id="Phobius"/>
    </source>
</evidence>
<comment type="function">
    <text evidence="10">Catalyzes the reduction of 3'-oxosphinganine (3-ketodihydrosphingosine/KDS) to sphinganine (dihydrosphingosine/DHS), the second step of de novo sphingolipid biosynthesis.</text>
</comment>
<dbReference type="AlphaFoldDB" id="A0A9P4XYN1"/>
<comment type="caution">
    <text evidence="13">The sequence shown here is derived from an EMBL/GenBank/DDBJ whole genome shotgun (WGS) entry which is preliminary data.</text>
</comment>
<sequence length="327" mass="35320">MGAHLSKNAFPVHAKTVLVTGGSRGLGLEVSRQLAAKGANIVIVARDTGRLKRSIEYIRAGAASPTTQRFHQISADLTQDEAASTVIAEVTAWNSGPPDIVWCCAGSSHPTIFLDTEPVQFRSQMDSNYFSTLYIAHAALRAWLKPENLGMKEDSTSAAPSRQLVFTSSFLALYPIAGYSPYSPSKAALRSLFDTLSQETKLYTACSVGVHLVLPASILGEALDSENRIKSDLTKMLEESDEGLPSAVVAAKAIKGLESGHELVTTDLMTRFVMCGTLGASVRGGFLKGLLDWFLGCLALLVLVFVRQDMDSKVRKWAKRFGDSGFR</sequence>
<keyword evidence="12" id="KW-0812">Transmembrane</keyword>
<organism evidence="13 14">
    <name type="scientific">Cryphonectria parasitica (strain ATCC 38755 / EP155)</name>
    <dbReference type="NCBI Taxonomy" id="660469"/>
    <lineage>
        <taxon>Eukaryota</taxon>
        <taxon>Fungi</taxon>
        <taxon>Dikarya</taxon>
        <taxon>Ascomycota</taxon>
        <taxon>Pezizomycotina</taxon>
        <taxon>Sordariomycetes</taxon>
        <taxon>Sordariomycetidae</taxon>
        <taxon>Diaporthales</taxon>
        <taxon>Cryphonectriaceae</taxon>
        <taxon>Cryphonectria-Endothia species complex</taxon>
        <taxon>Cryphonectria</taxon>
    </lineage>
</organism>
<feature type="transmembrane region" description="Helical" evidence="12">
    <location>
        <begin position="285"/>
        <end position="306"/>
    </location>
</feature>
<evidence type="ECO:0000256" key="6">
    <source>
        <dbReference type="ARBA" id="ARBA00022919"/>
    </source>
</evidence>
<evidence type="ECO:0000313" key="13">
    <source>
        <dbReference type="EMBL" id="KAF3763195.1"/>
    </source>
</evidence>
<proteinExistence type="predicted"/>
<evidence type="ECO:0000256" key="2">
    <source>
        <dbReference type="ARBA" id="ARBA00004760"/>
    </source>
</evidence>
<keyword evidence="12" id="KW-0472">Membrane</keyword>
<dbReference type="EMBL" id="MU032349">
    <property type="protein sequence ID" value="KAF3763195.1"/>
    <property type="molecule type" value="Genomic_DNA"/>
</dbReference>
<dbReference type="GO" id="GO:0005789">
    <property type="term" value="C:endoplasmic reticulum membrane"/>
    <property type="evidence" value="ECO:0007669"/>
    <property type="project" value="TreeGrafter"/>
</dbReference>
<dbReference type="RefSeq" id="XP_040774156.1">
    <property type="nucleotide sequence ID" value="XM_040919727.1"/>
</dbReference>
<comment type="catalytic activity">
    <reaction evidence="11">
        <text>sphinganine + NADP(+) = 3-oxosphinganine + NADPH + H(+)</text>
        <dbReference type="Rhea" id="RHEA:22640"/>
        <dbReference type="ChEBI" id="CHEBI:15378"/>
        <dbReference type="ChEBI" id="CHEBI:57783"/>
        <dbReference type="ChEBI" id="CHEBI:57817"/>
        <dbReference type="ChEBI" id="CHEBI:58299"/>
        <dbReference type="ChEBI" id="CHEBI:58349"/>
        <dbReference type="EC" id="1.1.1.102"/>
    </reaction>
    <physiologicalReaction direction="right-to-left" evidence="11">
        <dbReference type="Rhea" id="RHEA:22642"/>
    </physiologicalReaction>
</comment>
<dbReference type="CDD" id="cd08939">
    <property type="entry name" value="KDSR-like_SDR_c"/>
    <property type="match status" value="1"/>
</dbReference>
<reference evidence="13" key="1">
    <citation type="journal article" date="2020" name="Phytopathology">
        <title>Genome sequence of the chestnut blight fungus Cryphonectria parasitica EP155: A fundamental resource for an archetypical invasive plant pathogen.</title>
        <authorList>
            <person name="Crouch J.A."/>
            <person name="Dawe A."/>
            <person name="Aerts A."/>
            <person name="Barry K."/>
            <person name="Churchill A.C.L."/>
            <person name="Grimwood J."/>
            <person name="Hillman B."/>
            <person name="Milgroom M.G."/>
            <person name="Pangilinan J."/>
            <person name="Smith M."/>
            <person name="Salamov A."/>
            <person name="Schmutz J."/>
            <person name="Yadav J."/>
            <person name="Grigoriev I.V."/>
            <person name="Nuss D."/>
        </authorList>
    </citation>
    <scope>NUCLEOTIDE SEQUENCE</scope>
    <source>
        <strain evidence="13">EP155</strain>
    </source>
</reference>
<keyword evidence="5" id="KW-0521">NADP</keyword>
<keyword evidence="12" id="KW-1133">Transmembrane helix</keyword>
<evidence type="ECO:0000256" key="4">
    <source>
        <dbReference type="ARBA" id="ARBA00022824"/>
    </source>
</evidence>
<dbReference type="Gene3D" id="3.40.50.720">
    <property type="entry name" value="NAD(P)-binding Rossmann-like Domain"/>
    <property type="match status" value="1"/>
</dbReference>
<keyword evidence="8" id="KW-0443">Lipid metabolism</keyword>
<dbReference type="PANTHER" id="PTHR43550">
    <property type="entry name" value="3-KETODIHYDROSPHINGOSINE REDUCTASE"/>
    <property type="match status" value="1"/>
</dbReference>
<comment type="subcellular location">
    <subcellularLocation>
        <location evidence="1">Endoplasmic reticulum</location>
    </subcellularLocation>
</comment>
<evidence type="ECO:0000256" key="1">
    <source>
        <dbReference type="ARBA" id="ARBA00004240"/>
    </source>
</evidence>
<evidence type="ECO:0000256" key="10">
    <source>
        <dbReference type="ARBA" id="ARBA00044737"/>
    </source>
</evidence>
<dbReference type="InterPro" id="IPR002347">
    <property type="entry name" value="SDR_fam"/>
</dbReference>
<dbReference type="GO" id="GO:0006666">
    <property type="term" value="P:3-keto-sphinganine metabolic process"/>
    <property type="evidence" value="ECO:0007669"/>
    <property type="project" value="InterPro"/>
</dbReference>
<protein>
    <recommendedName>
        <fullName evidence="9">3-dehydrosphinganine reductase</fullName>
        <ecNumber evidence="9">1.1.1.102</ecNumber>
    </recommendedName>
</protein>
<keyword evidence="6" id="KW-0746">Sphingolipid metabolism</keyword>
<accession>A0A9P4XYN1</accession>
<dbReference type="EC" id="1.1.1.102" evidence="9"/>
<keyword evidence="4" id="KW-0256">Endoplasmic reticulum</keyword>
<dbReference type="Proteomes" id="UP000803844">
    <property type="component" value="Unassembled WGS sequence"/>
</dbReference>
<dbReference type="PANTHER" id="PTHR43550:SF3">
    <property type="entry name" value="3-KETODIHYDROSPHINGOSINE REDUCTASE"/>
    <property type="match status" value="1"/>
</dbReference>
<evidence type="ECO:0000256" key="8">
    <source>
        <dbReference type="ARBA" id="ARBA00023098"/>
    </source>
</evidence>
<dbReference type="Pfam" id="PF00106">
    <property type="entry name" value="adh_short"/>
    <property type="match status" value="1"/>
</dbReference>
<dbReference type="GO" id="GO:0030148">
    <property type="term" value="P:sphingolipid biosynthetic process"/>
    <property type="evidence" value="ECO:0007669"/>
    <property type="project" value="InterPro"/>
</dbReference>
<evidence type="ECO:0000256" key="7">
    <source>
        <dbReference type="ARBA" id="ARBA00023002"/>
    </source>
</evidence>
<dbReference type="OrthoDB" id="10267115at2759"/>
<name>A0A9P4XYN1_CRYP1</name>
<dbReference type="GO" id="GO:0047560">
    <property type="term" value="F:3-dehydrosphinganine reductase activity"/>
    <property type="evidence" value="ECO:0007669"/>
    <property type="project" value="UniProtKB-EC"/>
</dbReference>
<dbReference type="GeneID" id="63836856"/>
<keyword evidence="7" id="KW-0560">Oxidoreductase</keyword>
<dbReference type="PRINTS" id="PR00081">
    <property type="entry name" value="GDHRDH"/>
</dbReference>
<dbReference type="InterPro" id="IPR036291">
    <property type="entry name" value="NAD(P)-bd_dom_sf"/>
</dbReference>
<evidence type="ECO:0000256" key="9">
    <source>
        <dbReference type="ARBA" id="ARBA00026112"/>
    </source>
</evidence>
<keyword evidence="14" id="KW-1185">Reference proteome</keyword>
<dbReference type="SUPFAM" id="SSF51735">
    <property type="entry name" value="NAD(P)-binding Rossmann-fold domains"/>
    <property type="match status" value="1"/>
</dbReference>
<evidence type="ECO:0000256" key="11">
    <source>
        <dbReference type="ARBA" id="ARBA00048930"/>
    </source>
</evidence>
<evidence type="ECO:0000313" key="14">
    <source>
        <dbReference type="Proteomes" id="UP000803844"/>
    </source>
</evidence>
<comment type="pathway">
    <text evidence="2">Lipid metabolism; sphingolipid metabolism.</text>
</comment>
<comment type="pathway">
    <text evidence="3">Sphingolipid metabolism.</text>
</comment>
<gene>
    <name evidence="13" type="ORF">M406DRAFT_323032</name>
</gene>
<dbReference type="InterPro" id="IPR045022">
    <property type="entry name" value="KDSR-like"/>
</dbReference>
<evidence type="ECO:0000256" key="3">
    <source>
        <dbReference type="ARBA" id="ARBA00004991"/>
    </source>
</evidence>